<dbReference type="Proteomes" id="UP000070544">
    <property type="component" value="Unassembled WGS sequence"/>
</dbReference>
<organism evidence="2 3">
    <name type="scientific">Gonapodya prolifera (strain JEL478)</name>
    <name type="common">Monoblepharis prolifera</name>
    <dbReference type="NCBI Taxonomy" id="1344416"/>
    <lineage>
        <taxon>Eukaryota</taxon>
        <taxon>Fungi</taxon>
        <taxon>Fungi incertae sedis</taxon>
        <taxon>Chytridiomycota</taxon>
        <taxon>Chytridiomycota incertae sedis</taxon>
        <taxon>Monoblepharidomycetes</taxon>
        <taxon>Monoblepharidales</taxon>
        <taxon>Gonapodyaceae</taxon>
        <taxon>Gonapodya</taxon>
    </lineage>
</organism>
<dbReference type="InterPro" id="IPR036028">
    <property type="entry name" value="SH3-like_dom_sf"/>
</dbReference>
<dbReference type="EMBL" id="KQ965827">
    <property type="protein sequence ID" value="KXS10373.1"/>
    <property type="molecule type" value="Genomic_DNA"/>
</dbReference>
<evidence type="ECO:0008006" key="4">
    <source>
        <dbReference type="Google" id="ProtNLM"/>
    </source>
</evidence>
<keyword evidence="3" id="KW-1185">Reference proteome</keyword>
<dbReference type="AlphaFoldDB" id="A0A139A1Y5"/>
<proteinExistence type="predicted"/>
<dbReference type="OrthoDB" id="5340910at2759"/>
<protein>
    <recommendedName>
        <fullName evidence="4">SH3 domain-containing protein</fullName>
    </recommendedName>
</protein>
<dbReference type="SUPFAM" id="SSF50044">
    <property type="entry name" value="SH3-domain"/>
    <property type="match status" value="1"/>
</dbReference>
<evidence type="ECO:0000313" key="3">
    <source>
        <dbReference type="Proteomes" id="UP000070544"/>
    </source>
</evidence>
<dbReference type="Gene3D" id="2.30.30.40">
    <property type="entry name" value="SH3 Domains"/>
    <property type="match status" value="1"/>
</dbReference>
<reference evidence="2 3" key="1">
    <citation type="journal article" date="2015" name="Genome Biol. Evol.">
        <title>Phylogenomic analyses indicate that early fungi evolved digesting cell walls of algal ancestors of land plants.</title>
        <authorList>
            <person name="Chang Y."/>
            <person name="Wang S."/>
            <person name="Sekimoto S."/>
            <person name="Aerts A.L."/>
            <person name="Choi C."/>
            <person name="Clum A."/>
            <person name="LaButti K.M."/>
            <person name="Lindquist E.A."/>
            <person name="Yee Ngan C."/>
            <person name="Ohm R.A."/>
            <person name="Salamov A.A."/>
            <person name="Grigoriev I.V."/>
            <person name="Spatafora J.W."/>
            <person name="Berbee M.L."/>
        </authorList>
    </citation>
    <scope>NUCLEOTIDE SEQUENCE [LARGE SCALE GENOMIC DNA]</scope>
    <source>
        <strain evidence="2 3">JEL478</strain>
    </source>
</reference>
<feature type="compositionally biased region" description="Polar residues" evidence="1">
    <location>
        <begin position="225"/>
        <end position="241"/>
    </location>
</feature>
<evidence type="ECO:0000256" key="1">
    <source>
        <dbReference type="SAM" id="MobiDB-lite"/>
    </source>
</evidence>
<accession>A0A139A1Y5</accession>
<feature type="region of interest" description="Disordered" evidence="1">
    <location>
        <begin position="210"/>
        <end position="251"/>
    </location>
</feature>
<evidence type="ECO:0000313" key="2">
    <source>
        <dbReference type="EMBL" id="KXS10373.1"/>
    </source>
</evidence>
<name>A0A139A1Y5_GONPJ</name>
<sequence>MYIEVNHKPCLDMVATLLKHGGPFLVTPDLYAAVKTMPDKRFIQLMEHSLNEGMELTKDIIRPPPASDELTILHAQVDSLTTQLQLTKQTLQSQLAKATSRIFTLERTVAILQQSGSASHQPQTFPLPIDVKKVMHVVTDYAPLQGDEIELVVGQMVFCNLQYHDRWGQGMNTITGTLGYFPMLHVSFNLTPSPSAPPFTTRMDSIKHWGAAPSPPLSQHAAAAYTQSMPSGSYRRQTPPSTRMADVRGPV</sequence>
<gene>
    <name evidence="2" type="ORF">M427DRAFT_74158</name>
</gene>